<evidence type="ECO:0000313" key="3">
    <source>
        <dbReference type="Proteomes" id="UP000192639"/>
    </source>
</evidence>
<dbReference type="Proteomes" id="UP000192639">
    <property type="component" value="Unassembled WGS sequence"/>
</dbReference>
<organism evidence="2 3">
    <name type="scientific">Enterospora canceri</name>
    <dbReference type="NCBI Taxonomy" id="1081671"/>
    <lineage>
        <taxon>Eukaryota</taxon>
        <taxon>Fungi</taxon>
        <taxon>Fungi incertae sedis</taxon>
        <taxon>Microsporidia</taxon>
        <taxon>Enterocytozoonidae</taxon>
        <taxon>Enterospora</taxon>
    </lineage>
</organism>
<accession>A0A1Y1S8Q0</accession>
<evidence type="ECO:0000256" key="1">
    <source>
        <dbReference type="SAM" id="Phobius"/>
    </source>
</evidence>
<gene>
    <name evidence="2" type="ORF">ECANGB1_2359</name>
</gene>
<keyword evidence="1" id="KW-0472">Membrane</keyword>
<protein>
    <submittedName>
        <fullName evidence="2">Uncharacterized protein</fullName>
    </submittedName>
</protein>
<feature type="transmembrane region" description="Helical" evidence="1">
    <location>
        <begin position="375"/>
        <end position="397"/>
    </location>
</feature>
<reference evidence="2 3" key="1">
    <citation type="journal article" date="2017" name="Environ. Microbiol.">
        <title>Decay of the glycolytic pathway and adaptation to intranuclear parasitism within Enterocytozoonidae microsporidia.</title>
        <authorList>
            <person name="Wiredu Boakye D."/>
            <person name="Jaroenlak P."/>
            <person name="Prachumwat A."/>
            <person name="Williams T.A."/>
            <person name="Bateman K.S."/>
            <person name="Itsathitphaisarn O."/>
            <person name="Sritunyalucksana K."/>
            <person name="Paszkiewicz K.H."/>
            <person name="Moore K.A."/>
            <person name="Stentiford G.D."/>
            <person name="Williams B.A."/>
        </authorList>
    </citation>
    <scope>NUCLEOTIDE SEQUENCE [LARGE SCALE GENOMIC DNA]</scope>
    <source>
        <strain evidence="2 3">GB1</strain>
    </source>
</reference>
<name>A0A1Y1S8Q0_9MICR</name>
<keyword evidence="1" id="KW-0812">Transmembrane</keyword>
<evidence type="ECO:0000313" key="2">
    <source>
        <dbReference type="EMBL" id="ORD94795.1"/>
    </source>
</evidence>
<keyword evidence="3" id="KW-1185">Reference proteome</keyword>
<proteinExistence type="predicted"/>
<dbReference type="VEuPathDB" id="MicrosporidiaDB:ECANGB1_2359"/>
<sequence>MVFLANTLHRNNYSVFLEVSSGNPIDYSRLNSCIEYKNSLFVLKYMKRDVNDVISGRHPYNLEVNEDSDSIKANKIGKIELNNLDMDDLSKFDLTLQYLPAGFYALKSNKTSKLNINGNTVEILSKNDKMIYYKDDKGNNCILGLNNKPAQIKMRKEYFNCYTIPTTMDSINLAPINIKFTKVFKGVCEPKLEFLENTVDLSSFIEKVENPENETNYFVQKMLQQIDFHEKTKKKPSKFIVTFLFDLTGEYDTAHNNRQKCNILRILNEIKDYDITKHIPGILTREVLLDELYALYNLLTMIQYEDGIKKNKKEAENLLDEISLAIIRIQKSGRVYIGKKKVSVKKNDQYIGRYRPPMYTEYYNDDTRSVHHICVVNILIAIITYSIIIASCTFIYTRRRKRQIRHKTSEDEYLEMVQSQH</sequence>
<comment type="caution">
    <text evidence="2">The sequence shown here is derived from an EMBL/GenBank/DDBJ whole genome shotgun (WGS) entry which is preliminary data.</text>
</comment>
<keyword evidence="1" id="KW-1133">Transmembrane helix</keyword>
<dbReference type="EMBL" id="LWDP01000009">
    <property type="protein sequence ID" value="ORD94795.1"/>
    <property type="molecule type" value="Genomic_DNA"/>
</dbReference>
<dbReference type="AlphaFoldDB" id="A0A1Y1S8Q0"/>